<organism evidence="1 2">
    <name type="scientific">Botryosphaeria dothidea</name>
    <dbReference type="NCBI Taxonomy" id="55169"/>
    <lineage>
        <taxon>Eukaryota</taxon>
        <taxon>Fungi</taxon>
        <taxon>Dikarya</taxon>
        <taxon>Ascomycota</taxon>
        <taxon>Pezizomycotina</taxon>
        <taxon>Dothideomycetes</taxon>
        <taxon>Dothideomycetes incertae sedis</taxon>
        <taxon>Botryosphaeriales</taxon>
        <taxon>Botryosphaeriaceae</taxon>
        <taxon>Botryosphaeria</taxon>
    </lineage>
</organism>
<evidence type="ECO:0000313" key="1">
    <source>
        <dbReference type="EMBL" id="KAF4304565.1"/>
    </source>
</evidence>
<evidence type="ECO:0000313" key="2">
    <source>
        <dbReference type="Proteomes" id="UP000572817"/>
    </source>
</evidence>
<comment type="caution">
    <text evidence="1">The sequence shown here is derived from an EMBL/GenBank/DDBJ whole genome shotgun (WGS) entry which is preliminary data.</text>
</comment>
<dbReference type="AlphaFoldDB" id="A0A8H4IN38"/>
<protein>
    <submittedName>
        <fullName evidence="1">Uncharacterized protein</fullName>
    </submittedName>
</protein>
<dbReference type="Proteomes" id="UP000572817">
    <property type="component" value="Unassembled WGS sequence"/>
</dbReference>
<proteinExistence type="predicted"/>
<name>A0A8H4IN38_9PEZI</name>
<reference evidence="1" key="1">
    <citation type="submission" date="2020-04" db="EMBL/GenBank/DDBJ databases">
        <title>Genome Assembly and Annotation of Botryosphaeria dothidea sdau 11-99, a Latent Pathogen of Apple Fruit Ring Rot in China.</title>
        <authorList>
            <person name="Yu C."/>
            <person name="Diao Y."/>
            <person name="Lu Q."/>
            <person name="Zhao J."/>
            <person name="Cui S."/>
            <person name="Peng C."/>
            <person name="He B."/>
            <person name="Liu H."/>
        </authorList>
    </citation>
    <scope>NUCLEOTIDE SEQUENCE [LARGE SCALE GENOMIC DNA]</scope>
    <source>
        <strain evidence="1">Sdau11-99</strain>
    </source>
</reference>
<accession>A0A8H4IN38</accession>
<keyword evidence="2" id="KW-1185">Reference proteome</keyword>
<gene>
    <name evidence="1" type="ORF">GTA08_BOTSDO07558</name>
</gene>
<dbReference type="EMBL" id="WWBZ02000051">
    <property type="protein sequence ID" value="KAF4304565.1"/>
    <property type="molecule type" value="Genomic_DNA"/>
</dbReference>
<sequence length="73" mass="8478">MLVPMDDHGYHCMLQHLCPCLESMTFEELRTIDRWWLAALNHEDPKFGAADYITICQEVATKELGLKDILKEV</sequence>